<reference evidence="1 2" key="1">
    <citation type="submission" date="2023-10" db="EMBL/GenBank/DDBJ databases">
        <title>Surface-active antibiotics is a multifunctional adaptation for post-fire microbes.</title>
        <authorList>
            <person name="Liu M.D."/>
            <person name="Du Y."/>
            <person name="Koupaei S.K."/>
            <person name="Kim N.R."/>
            <person name="Zhang W."/>
            <person name="Traxler M.F."/>
        </authorList>
    </citation>
    <scope>NUCLEOTIDE SEQUENCE [LARGE SCALE GENOMIC DNA]</scope>
    <source>
        <strain evidence="1 2">F3</strain>
    </source>
</reference>
<sequence>MQNGNDIANEPVVVRLTLVSLTRAGSLEAEAMIGSTGDVVVLKVEHLGDLSQCSTLSAPSSGAVSRLAYRLAEIGAIVEVRVQRCGANLPGEPGRKTGDA</sequence>
<evidence type="ECO:0000313" key="2">
    <source>
        <dbReference type="Proteomes" id="UP001302652"/>
    </source>
</evidence>
<evidence type="ECO:0000313" key="1">
    <source>
        <dbReference type="EMBL" id="WOD14005.1"/>
    </source>
</evidence>
<dbReference type="RefSeq" id="WP_317015751.1">
    <property type="nucleotide sequence ID" value="NZ_CP136511.1"/>
</dbReference>
<dbReference type="Proteomes" id="UP001302652">
    <property type="component" value="Chromosome 3"/>
</dbReference>
<protein>
    <submittedName>
        <fullName evidence="1">Uncharacterized protein</fullName>
    </submittedName>
</protein>
<accession>A0ABZ0E9T3</accession>
<name>A0ABZ0E9T3_9BURK</name>
<organism evidence="1 2">
    <name type="scientific">Paraburkholderia kirstenboschensis</name>
    <dbReference type="NCBI Taxonomy" id="1245436"/>
    <lineage>
        <taxon>Bacteria</taxon>
        <taxon>Pseudomonadati</taxon>
        <taxon>Pseudomonadota</taxon>
        <taxon>Betaproteobacteria</taxon>
        <taxon>Burkholderiales</taxon>
        <taxon>Burkholderiaceae</taxon>
        <taxon>Paraburkholderia</taxon>
    </lineage>
</organism>
<gene>
    <name evidence="1" type="ORF">RW095_00210</name>
</gene>
<keyword evidence="2" id="KW-1185">Reference proteome</keyword>
<dbReference type="EMBL" id="CP136511">
    <property type="protein sequence ID" value="WOD14005.1"/>
    <property type="molecule type" value="Genomic_DNA"/>
</dbReference>
<proteinExistence type="predicted"/>